<feature type="transmembrane region" description="Helical" evidence="6">
    <location>
        <begin position="32"/>
        <end position="49"/>
    </location>
</feature>
<evidence type="ECO:0000256" key="6">
    <source>
        <dbReference type="SAM" id="Phobius"/>
    </source>
</evidence>
<keyword evidence="2" id="KW-0813">Transport</keyword>
<evidence type="ECO:0000256" key="5">
    <source>
        <dbReference type="ARBA" id="ARBA00023136"/>
    </source>
</evidence>
<dbReference type="SUPFAM" id="SSF103473">
    <property type="entry name" value="MFS general substrate transporter"/>
    <property type="match status" value="1"/>
</dbReference>
<dbReference type="GeneID" id="25283261"/>
<keyword evidence="4 6" id="KW-1133">Transmembrane helix</keyword>
<keyword evidence="3 6" id="KW-0812">Transmembrane</keyword>
<name>A0A072P8I8_9EURO</name>
<gene>
    <name evidence="8" type="ORF">A1O9_08348</name>
</gene>
<dbReference type="GO" id="GO:0022857">
    <property type="term" value="F:transmembrane transporter activity"/>
    <property type="evidence" value="ECO:0007669"/>
    <property type="project" value="InterPro"/>
</dbReference>
<evidence type="ECO:0000256" key="1">
    <source>
        <dbReference type="ARBA" id="ARBA00004141"/>
    </source>
</evidence>
<feature type="transmembrane region" description="Helical" evidence="6">
    <location>
        <begin position="158"/>
        <end position="180"/>
    </location>
</feature>
<dbReference type="Pfam" id="PF07690">
    <property type="entry name" value="MFS_1"/>
    <property type="match status" value="1"/>
</dbReference>
<accession>A0A072P8I8</accession>
<evidence type="ECO:0000259" key="7">
    <source>
        <dbReference type="PROSITE" id="PS50850"/>
    </source>
</evidence>
<feature type="transmembrane region" description="Helical" evidence="6">
    <location>
        <begin position="61"/>
        <end position="83"/>
    </location>
</feature>
<feature type="transmembrane region" description="Helical" evidence="6">
    <location>
        <begin position="387"/>
        <end position="409"/>
    </location>
</feature>
<dbReference type="InterPro" id="IPR011701">
    <property type="entry name" value="MFS"/>
</dbReference>
<dbReference type="InterPro" id="IPR020846">
    <property type="entry name" value="MFS_dom"/>
</dbReference>
<dbReference type="Gene3D" id="1.20.1250.20">
    <property type="entry name" value="MFS general substrate transporter like domains"/>
    <property type="match status" value="2"/>
</dbReference>
<comment type="subcellular location">
    <subcellularLocation>
        <location evidence="1">Membrane</location>
        <topology evidence="1">Multi-pass membrane protein</topology>
    </subcellularLocation>
</comment>
<dbReference type="HOGENOM" id="CLU_001265_0_1_1"/>
<dbReference type="Proteomes" id="UP000027920">
    <property type="component" value="Unassembled WGS sequence"/>
</dbReference>
<feature type="domain" description="Major facilitator superfamily (MFS) profile" evidence="7">
    <location>
        <begin position="1"/>
        <end position="409"/>
    </location>
</feature>
<feature type="transmembrane region" description="Helical" evidence="6">
    <location>
        <begin position="265"/>
        <end position="286"/>
    </location>
</feature>
<dbReference type="PANTHER" id="PTHR43791:SF3">
    <property type="entry name" value="MAJOR FACILITATOR SUPERFAMILY (MFS) PROFILE DOMAIN-CONTAINING PROTEIN"/>
    <property type="match status" value="1"/>
</dbReference>
<evidence type="ECO:0000256" key="3">
    <source>
        <dbReference type="ARBA" id="ARBA00022692"/>
    </source>
</evidence>
<evidence type="ECO:0000313" key="8">
    <source>
        <dbReference type="EMBL" id="KEF55598.1"/>
    </source>
</evidence>
<evidence type="ECO:0000256" key="4">
    <source>
        <dbReference type="ARBA" id="ARBA00022989"/>
    </source>
</evidence>
<protein>
    <recommendedName>
        <fullName evidence="7">Major facilitator superfamily (MFS) profile domain-containing protein</fullName>
    </recommendedName>
</protein>
<feature type="transmembrane region" description="Helical" evidence="6">
    <location>
        <begin position="125"/>
        <end position="146"/>
    </location>
</feature>
<feature type="transmembrane region" description="Helical" evidence="6">
    <location>
        <begin position="298"/>
        <end position="316"/>
    </location>
</feature>
<keyword evidence="9" id="KW-1185">Reference proteome</keyword>
<reference evidence="8 9" key="1">
    <citation type="submission" date="2013-03" db="EMBL/GenBank/DDBJ databases">
        <title>The Genome Sequence of Exophiala aquamarina CBS 119918.</title>
        <authorList>
            <consortium name="The Broad Institute Genomics Platform"/>
            <person name="Cuomo C."/>
            <person name="de Hoog S."/>
            <person name="Gorbushina A."/>
            <person name="Walker B."/>
            <person name="Young S.K."/>
            <person name="Zeng Q."/>
            <person name="Gargeya S."/>
            <person name="Fitzgerald M."/>
            <person name="Haas B."/>
            <person name="Abouelleil A."/>
            <person name="Allen A.W."/>
            <person name="Alvarado L."/>
            <person name="Arachchi H.M."/>
            <person name="Berlin A.M."/>
            <person name="Chapman S.B."/>
            <person name="Gainer-Dewar J."/>
            <person name="Goldberg J."/>
            <person name="Griggs A."/>
            <person name="Gujja S."/>
            <person name="Hansen M."/>
            <person name="Howarth C."/>
            <person name="Imamovic A."/>
            <person name="Ireland A."/>
            <person name="Larimer J."/>
            <person name="McCowan C."/>
            <person name="Murphy C."/>
            <person name="Pearson M."/>
            <person name="Poon T.W."/>
            <person name="Priest M."/>
            <person name="Roberts A."/>
            <person name="Saif S."/>
            <person name="Shea T."/>
            <person name="Sisk P."/>
            <person name="Sykes S."/>
            <person name="Wortman J."/>
            <person name="Nusbaum C."/>
            <person name="Birren B."/>
        </authorList>
    </citation>
    <scope>NUCLEOTIDE SEQUENCE [LARGE SCALE GENOMIC DNA]</scope>
    <source>
        <strain evidence="8 9">CBS 119918</strain>
    </source>
</reference>
<evidence type="ECO:0000256" key="2">
    <source>
        <dbReference type="ARBA" id="ARBA00022448"/>
    </source>
</evidence>
<dbReference type="AlphaFoldDB" id="A0A072P8I8"/>
<dbReference type="PROSITE" id="PS50850">
    <property type="entry name" value="MFS"/>
    <property type="match status" value="1"/>
</dbReference>
<comment type="caution">
    <text evidence="8">The sequence shown here is derived from an EMBL/GenBank/DDBJ whole genome shotgun (WGS) entry which is preliminary data.</text>
</comment>
<feature type="transmembrane region" description="Helical" evidence="6">
    <location>
        <begin position="95"/>
        <end position="113"/>
    </location>
</feature>
<dbReference type="InterPro" id="IPR036259">
    <property type="entry name" value="MFS_trans_sf"/>
</dbReference>
<dbReference type="EMBL" id="AMGV01000007">
    <property type="protein sequence ID" value="KEF55598.1"/>
    <property type="molecule type" value="Genomic_DNA"/>
</dbReference>
<evidence type="ECO:0000313" key="9">
    <source>
        <dbReference type="Proteomes" id="UP000027920"/>
    </source>
</evidence>
<proteinExistence type="predicted"/>
<dbReference type="PANTHER" id="PTHR43791">
    <property type="entry name" value="PERMEASE-RELATED"/>
    <property type="match status" value="1"/>
</dbReference>
<feature type="transmembrane region" description="Helical" evidence="6">
    <location>
        <begin position="355"/>
        <end position="375"/>
    </location>
</feature>
<keyword evidence="5 6" id="KW-0472">Membrane</keyword>
<sequence>MLAGLYTLCLIDRTNIGGARISGLDQAVDLDVGNRASVIILIFYVGYIAMELPSNMLLRKFGAATWLSFLGVAWGLVVLGFGFSKNWQTVAVLRVMLGILEAGLFPGVIYLVGSWYTRYEIQKRIAVVFLSAAFLSSFANILAYGLTQIASNPELGGWKWIFIVEGALTVALALGAYFILIDFPDSKRNKFLSTEEIEVINARLIRSRGTLEGGKVTWRIVKDTVTDWQVWTIGTVYMSGSCGTYGFLFFLPIILRRGLEYSQQLAFVLTAPPAAVAIVYGLALAWAADKYRVRGPFILLHCTFGIVGLCMIGFLQAPTPRYVGSFLGQCGTNGLIVTGLAWGQNNVRGDARRSVVTAIFIMLAGVGGIYSALVFRQQDAPNYLPGVIATGALILLAAVLTLITSPLLIRANRQADAGKLLIEGSAEFRYTW</sequence>
<dbReference type="RefSeq" id="XP_013258188.1">
    <property type="nucleotide sequence ID" value="XM_013402734.1"/>
</dbReference>
<feature type="transmembrane region" description="Helical" evidence="6">
    <location>
        <begin position="322"/>
        <end position="343"/>
    </location>
</feature>
<organism evidence="8 9">
    <name type="scientific">Exophiala aquamarina CBS 119918</name>
    <dbReference type="NCBI Taxonomy" id="1182545"/>
    <lineage>
        <taxon>Eukaryota</taxon>
        <taxon>Fungi</taxon>
        <taxon>Dikarya</taxon>
        <taxon>Ascomycota</taxon>
        <taxon>Pezizomycotina</taxon>
        <taxon>Eurotiomycetes</taxon>
        <taxon>Chaetothyriomycetidae</taxon>
        <taxon>Chaetothyriales</taxon>
        <taxon>Herpotrichiellaceae</taxon>
        <taxon>Exophiala</taxon>
    </lineage>
</organism>
<dbReference type="OrthoDB" id="3639251at2759"/>
<dbReference type="GO" id="GO:0016020">
    <property type="term" value="C:membrane"/>
    <property type="evidence" value="ECO:0007669"/>
    <property type="project" value="UniProtKB-SubCell"/>
</dbReference>
<dbReference type="VEuPathDB" id="FungiDB:A1O9_08348"/>
<feature type="transmembrane region" description="Helical" evidence="6">
    <location>
        <begin position="228"/>
        <end position="253"/>
    </location>
</feature>